<feature type="region of interest" description="Disordered" evidence="1">
    <location>
        <begin position="15"/>
        <end position="42"/>
    </location>
</feature>
<evidence type="ECO:0000313" key="4">
    <source>
        <dbReference type="Proteomes" id="UP000440578"/>
    </source>
</evidence>
<evidence type="ECO:0000256" key="1">
    <source>
        <dbReference type="SAM" id="MobiDB-lite"/>
    </source>
</evidence>
<feature type="transmembrane region" description="Helical" evidence="2">
    <location>
        <begin position="89"/>
        <end position="110"/>
    </location>
</feature>
<proteinExistence type="predicted"/>
<keyword evidence="4" id="KW-1185">Reference proteome</keyword>
<keyword evidence="2" id="KW-1133">Transmembrane helix</keyword>
<protein>
    <submittedName>
        <fullName evidence="3">Uncharacterized protein</fullName>
    </submittedName>
</protein>
<keyword evidence="2" id="KW-0812">Transmembrane</keyword>
<dbReference type="AlphaFoldDB" id="A0A6A4VQJ8"/>
<comment type="caution">
    <text evidence="3">The sequence shown here is derived from an EMBL/GenBank/DDBJ whole genome shotgun (WGS) entry which is preliminary data.</text>
</comment>
<dbReference type="EMBL" id="VIIS01001815">
    <property type="protein sequence ID" value="KAF0292418.1"/>
    <property type="molecule type" value="Genomic_DNA"/>
</dbReference>
<reference evidence="3 4" key="1">
    <citation type="submission" date="2019-07" db="EMBL/GenBank/DDBJ databases">
        <title>Draft genome assembly of a fouling barnacle, Amphibalanus amphitrite (Darwin, 1854): The first reference genome for Thecostraca.</title>
        <authorList>
            <person name="Kim W."/>
        </authorList>
    </citation>
    <scope>NUCLEOTIDE SEQUENCE [LARGE SCALE GENOMIC DNA]</scope>
    <source>
        <strain evidence="3">SNU_AA5</strain>
        <tissue evidence="3">Soma without cirri and trophi</tissue>
    </source>
</reference>
<feature type="compositionally biased region" description="Low complexity" evidence="1">
    <location>
        <begin position="23"/>
        <end position="42"/>
    </location>
</feature>
<keyword evidence="2" id="KW-0472">Membrane</keyword>
<name>A0A6A4VQJ8_AMPAM</name>
<sequence>MNTYCASGGGDKHGLAAVDRPDPGAAGRRSGPGRCRSGPGRCRSPVRTRALLVAVPGPGRCWSPYWTRALPVAVLDRALHCWSPVRTRALLVAGPAFVGAGLLLTLAVGAELSLTSLTPARRGRR</sequence>
<accession>A0A6A4VQJ8</accession>
<gene>
    <name evidence="3" type="ORF">FJT64_009615</name>
</gene>
<evidence type="ECO:0000256" key="2">
    <source>
        <dbReference type="SAM" id="Phobius"/>
    </source>
</evidence>
<organism evidence="3 4">
    <name type="scientific">Amphibalanus amphitrite</name>
    <name type="common">Striped barnacle</name>
    <name type="synonym">Balanus amphitrite</name>
    <dbReference type="NCBI Taxonomy" id="1232801"/>
    <lineage>
        <taxon>Eukaryota</taxon>
        <taxon>Metazoa</taxon>
        <taxon>Ecdysozoa</taxon>
        <taxon>Arthropoda</taxon>
        <taxon>Crustacea</taxon>
        <taxon>Multicrustacea</taxon>
        <taxon>Cirripedia</taxon>
        <taxon>Thoracica</taxon>
        <taxon>Thoracicalcarea</taxon>
        <taxon>Balanomorpha</taxon>
        <taxon>Balanoidea</taxon>
        <taxon>Balanidae</taxon>
        <taxon>Amphibalaninae</taxon>
        <taxon>Amphibalanus</taxon>
    </lineage>
</organism>
<dbReference type="Proteomes" id="UP000440578">
    <property type="component" value="Unassembled WGS sequence"/>
</dbReference>
<evidence type="ECO:0000313" key="3">
    <source>
        <dbReference type="EMBL" id="KAF0292418.1"/>
    </source>
</evidence>